<accession>A0A0K9P1F5</accession>
<comment type="caution">
    <text evidence="1">The sequence shown here is derived from an EMBL/GenBank/DDBJ whole genome shotgun (WGS) entry which is preliminary data.</text>
</comment>
<name>A0A0K9P1F5_ZOSMR</name>
<keyword evidence="2" id="KW-1185">Reference proteome</keyword>
<sequence>MFFTSASDFKGIADRVCLGLLPTSEGSWLTAIQALK</sequence>
<reference evidence="2" key="1">
    <citation type="journal article" date="2016" name="Nature">
        <title>The genome of the seagrass Zostera marina reveals angiosperm adaptation to the sea.</title>
        <authorList>
            <person name="Olsen J.L."/>
            <person name="Rouze P."/>
            <person name="Verhelst B."/>
            <person name="Lin Y.-C."/>
            <person name="Bayer T."/>
            <person name="Collen J."/>
            <person name="Dattolo E."/>
            <person name="De Paoli E."/>
            <person name="Dittami S."/>
            <person name="Maumus F."/>
            <person name="Michel G."/>
            <person name="Kersting A."/>
            <person name="Lauritano C."/>
            <person name="Lohaus R."/>
            <person name="Toepel M."/>
            <person name="Tonon T."/>
            <person name="Vanneste K."/>
            <person name="Amirebrahimi M."/>
            <person name="Brakel J."/>
            <person name="Bostroem C."/>
            <person name="Chovatia M."/>
            <person name="Grimwood J."/>
            <person name="Jenkins J.W."/>
            <person name="Jueterbock A."/>
            <person name="Mraz A."/>
            <person name="Stam W.T."/>
            <person name="Tice H."/>
            <person name="Bornberg-Bauer E."/>
            <person name="Green P.J."/>
            <person name="Pearson G.A."/>
            <person name="Procaccini G."/>
            <person name="Duarte C.M."/>
            <person name="Schmutz J."/>
            <person name="Reusch T.B.H."/>
            <person name="Van de Peer Y."/>
        </authorList>
    </citation>
    <scope>NUCLEOTIDE SEQUENCE [LARGE SCALE GENOMIC DNA]</scope>
    <source>
        <strain evidence="2">cv. Finnish</strain>
    </source>
</reference>
<evidence type="ECO:0000313" key="1">
    <source>
        <dbReference type="EMBL" id="KMZ62057.1"/>
    </source>
</evidence>
<gene>
    <name evidence="1" type="ORF">ZOSMA_495G00010</name>
</gene>
<protein>
    <submittedName>
        <fullName evidence="1">Uncharacterized protein</fullName>
    </submittedName>
</protein>
<dbReference type="AlphaFoldDB" id="A0A0K9P1F5"/>
<dbReference type="EMBL" id="LFYR01001418">
    <property type="protein sequence ID" value="KMZ62057.1"/>
    <property type="molecule type" value="Genomic_DNA"/>
</dbReference>
<evidence type="ECO:0000313" key="2">
    <source>
        <dbReference type="Proteomes" id="UP000036987"/>
    </source>
</evidence>
<dbReference type="STRING" id="29655.A0A0K9P1F5"/>
<proteinExistence type="predicted"/>
<dbReference type="OrthoDB" id="263283at2759"/>
<organism evidence="1 2">
    <name type="scientific">Zostera marina</name>
    <name type="common">Eelgrass</name>
    <dbReference type="NCBI Taxonomy" id="29655"/>
    <lineage>
        <taxon>Eukaryota</taxon>
        <taxon>Viridiplantae</taxon>
        <taxon>Streptophyta</taxon>
        <taxon>Embryophyta</taxon>
        <taxon>Tracheophyta</taxon>
        <taxon>Spermatophyta</taxon>
        <taxon>Magnoliopsida</taxon>
        <taxon>Liliopsida</taxon>
        <taxon>Zosteraceae</taxon>
        <taxon>Zostera</taxon>
    </lineage>
</organism>
<dbReference type="Proteomes" id="UP000036987">
    <property type="component" value="Unassembled WGS sequence"/>
</dbReference>